<dbReference type="NCBIfam" id="TIGR00756">
    <property type="entry name" value="PPR"/>
    <property type="match status" value="2"/>
</dbReference>
<dbReference type="Pfam" id="PF13041">
    <property type="entry name" value="PPR_2"/>
    <property type="match status" value="2"/>
</dbReference>
<sequence length="141" mass="15592">MKGFCLTNRTGDGFKLLQVMKTHGVKVNVVVYNTLIHALCKNRKVGRARSLMNEMEEYSDVTFKILISAYCNDNNLVQALVMMGKCFSYGFVPDVVTLTKLIEVLCNAGRISEGVEVLERAEGNGGTLDIVAYNTLLKGFC</sequence>
<dbReference type="InterPro" id="IPR002885">
    <property type="entry name" value="PPR_rpt"/>
</dbReference>
<feature type="repeat" description="PPR" evidence="2">
    <location>
        <begin position="94"/>
        <end position="128"/>
    </location>
</feature>
<dbReference type="Gene3D" id="1.25.40.10">
    <property type="entry name" value="Tetratricopeptide repeat domain"/>
    <property type="match status" value="2"/>
</dbReference>
<dbReference type="AlphaFoldDB" id="A0AAW2MBF5"/>
<evidence type="ECO:0000256" key="1">
    <source>
        <dbReference type="ARBA" id="ARBA00022737"/>
    </source>
</evidence>
<proteinExistence type="predicted"/>
<dbReference type="PANTHER" id="PTHR47932:SF8">
    <property type="entry name" value="PPR CONTAINING PLANT-LIKE PROTEIN"/>
    <property type="match status" value="1"/>
</dbReference>
<dbReference type="EMBL" id="JACGWK010000011">
    <property type="protein sequence ID" value="KAL0327431.1"/>
    <property type="molecule type" value="Genomic_DNA"/>
</dbReference>
<dbReference type="GO" id="GO:0003729">
    <property type="term" value="F:mRNA binding"/>
    <property type="evidence" value="ECO:0007669"/>
    <property type="project" value="TreeGrafter"/>
</dbReference>
<dbReference type="GO" id="GO:0005739">
    <property type="term" value="C:mitochondrion"/>
    <property type="evidence" value="ECO:0007669"/>
    <property type="project" value="TreeGrafter"/>
</dbReference>
<evidence type="ECO:0000313" key="3">
    <source>
        <dbReference type="EMBL" id="KAL0327431.1"/>
    </source>
</evidence>
<protein>
    <submittedName>
        <fullName evidence="3">Pentatricopeptide repeat-containing protein, mitochondrial</fullName>
    </submittedName>
</protein>
<dbReference type="PANTHER" id="PTHR47932">
    <property type="entry name" value="ATPASE EXPRESSION PROTEIN 3"/>
    <property type="match status" value="1"/>
</dbReference>
<accession>A0AAW2MBF5</accession>
<keyword evidence="1" id="KW-0677">Repeat</keyword>
<organism evidence="3">
    <name type="scientific">Sesamum angustifolium</name>
    <dbReference type="NCBI Taxonomy" id="2727405"/>
    <lineage>
        <taxon>Eukaryota</taxon>
        <taxon>Viridiplantae</taxon>
        <taxon>Streptophyta</taxon>
        <taxon>Embryophyta</taxon>
        <taxon>Tracheophyta</taxon>
        <taxon>Spermatophyta</taxon>
        <taxon>Magnoliopsida</taxon>
        <taxon>eudicotyledons</taxon>
        <taxon>Gunneridae</taxon>
        <taxon>Pentapetalae</taxon>
        <taxon>asterids</taxon>
        <taxon>lamiids</taxon>
        <taxon>Lamiales</taxon>
        <taxon>Pedaliaceae</taxon>
        <taxon>Sesamum</taxon>
    </lineage>
</organism>
<name>A0AAW2MBF5_9LAMI</name>
<reference evidence="3" key="1">
    <citation type="submission" date="2020-06" db="EMBL/GenBank/DDBJ databases">
        <authorList>
            <person name="Li T."/>
            <person name="Hu X."/>
            <person name="Zhang T."/>
            <person name="Song X."/>
            <person name="Zhang H."/>
            <person name="Dai N."/>
            <person name="Sheng W."/>
            <person name="Hou X."/>
            <person name="Wei L."/>
        </authorList>
    </citation>
    <scope>NUCLEOTIDE SEQUENCE</scope>
    <source>
        <strain evidence="3">G01</strain>
        <tissue evidence="3">Leaf</tissue>
    </source>
</reference>
<gene>
    <name evidence="3" type="ORF">Sangu_1821100</name>
</gene>
<dbReference type="PROSITE" id="PS51375">
    <property type="entry name" value="PPR"/>
    <property type="match status" value="2"/>
</dbReference>
<dbReference type="InterPro" id="IPR011990">
    <property type="entry name" value="TPR-like_helical_dom_sf"/>
</dbReference>
<evidence type="ECO:0000256" key="2">
    <source>
        <dbReference type="PROSITE-ProRule" id="PRU00708"/>
    </source>
</evidence>
<feature type="repeat" description="PPR" evidence="2">
    <location>
        <begin position="28"/>
        <end position="58"/>
    </location>
</feature>
<reference evidence="3" key="2">
    <citation type="journal article" date="2024" name="Plant">
        <title>Genomic evolution and insights into agronomic trait innovations of Sesamum species.</title>
        <authorList>
            <person name="Miao H."/>
            <person name="Wang L."/>
            <person name="Qu L."/>
            <person name="Liu H."/>
            <person name="Sun Y."/>
            <person name="Le M."/>
            <person name="Wang Q."/>
            <person name="Wei S."/>
            <person name="Zheng Y."/>
            <person name="Lin W."/>
            <person name="Duan Y."/>
            <person name="Cao H."/>
            <person name="Xiong S."/>
            <person name="Wang X."/>
            <person name="Wei L."/>
            <person name="Li C."/>
            <person name="Ma Q."/>
            <person name="Ju M."/>
            <person name="Zhao R."/>
            <person name="Li G."/>
            <person name="Mu C."/>
            <person name="Tian Q."/>
            <person name="Mei H."/>
            <person name="Zhang T."/>
            <person name="Gao T."/>
            <person name="Zhang H."/>
        </authorList>
    </citation>
    <scope>NUCLEOTIDE SEQUENCE</scope>
    <source>
        <strain evidence="3">G01</strain>
    </source>
</reference>
<comment type="caution">
    <text evidence="3">The sequence shown here is derived from an EMBL/GenBank/DDBJ whole genome shotgun (WGS) entry which is preliminary data.</text>
</comment>